<evidence type="ECO:0000256" key="1">
    <source>
        <dbReference type="ARBA" id="ARBA00023002"/>
    </source>
</evidence>
<keyword evidence="1" id="KW-0560">Oxidoreductase</keyword>
<comment type="caution">
    <text evidence="3">The sequence shown here is derived from an EMBL/GenBank/DDBJ whole genome shotgun (WGS) entry which is preliminary data.</text>
</comment>
<accession>A0A3A1WTY7</accession>
<evidence type="ECO:0000259" key="2">
    <source>
        <dbReference type="Pfam" id="PF00171"/>
    </source>
</evidence>
<feature type="domain" description="Aldehyde dehydrogenase" evidence="2">
    <location>
        <begin position="39"/>
        <end position="459"/>
    </location>
</feature>
<dbReference type="RefSeq" id="WP_119539571.1">
    <property type="nucleotide sequence ID" value="NZ_QYRN01000004.1"/>
</dbReference>
<evidence type="ECO:0000313" key="3">
    <source>
        <dbReference type="EMBL" id="RIY01391.1"/>
    </source>
</evidence>
<gene>
    <name evidence="3" type="ORF">D3218_08515</name>
</gene>
<dbReference type="InterPro" id="IPR050740">
    <property type="entry name" value="Aldehyde_DH_Superfamily"/>
</dbReference>
<dbReference type="GO" id="GO:0016620">
    <property type="term" value="F:oxidoreductase activity, acting on the aldehyde or oxo group of donors, NAD or NADP as acceptor"/>
    <property type="evidence" value="ECO:0007669"/>
    <property type="project" value="InterPro"/>
</dbReference>
<dbReference type="InterPro" id="IPR015590">
    <property type="entry name" value="Aldehyde_DH_dom"/>
</dbReference>
<dbReference type="InterPro" id="IPR016163">
    <property type="entry name" value="Ald_DH_C"/>
</dbReference>
<dbReference type="Gene3D" id="3.40.309.10">
    <property type="entry name" value="Aldehyde Dehydrogenase, Chain A, domain 2"/>
    <property type="match status" value="1"/>
</dbReference>
<keyword evidence="4" id="KW-1185">Reference proteome</keyword>
<dbReference type="InterPro" id="IPR044151">
    <property type="entry name" value="ALDH_KGSADH"/>
</dbReference>
<name>A0A3A1WTY7_9HYPH</name>
<dbReference type="Gene3D" id="3.40.605.10">
    <property type="entry name" value="Aldehyde Dehydrogenase, Chain A, domain 1"/>
    <property type="match status" value="1"/>
</dbReference>
<reference evidence="4" key="1">
    <citation type="submission" date="2018-09" db="EMBL/GenBank/DDBJ databases">
        <authorList>
            <person name="Tuo L."/>
        </authorList>
    </citation>
    <scope>NUCLEOTIDE SEQUENCE [LARGE SCALE GENOMIC DNA]</scope>
    <source>
        <strain evidence="4">M2BS4Y-1</strain>
    </source>
</reference>
<organism evidence="3 4">
    <name type="scientific">Aureimonas flava</name>
    <dbReference type="NCBI Taxonomy" id="2320271"/>
    <lineage>
        <taxon>Bacteria</taxon>
        <taxon>Pseudomonadati</taxon>
        <taxon>Pseudomonadota</taxon>
        <taxon>Alphaproteobacteria</taxon>
        <taxon>Hyphomicrobiales</taxon>
        <taxon>Aurantimonadaceae</taxon>
        <taxon>Aureimonas</taxon>
    </lineage>
</organism>
<dbReference type="Proteomes" id="UP000265750">
    <property type="component" value="Unassembled WGS sequence"/>
</dbReference>
<dbReference type="InterPro" id="IPR016162">
    <property type="entry name" value="Ald_DH_N"/>
</dbReference>
<dbReference type="PANTHER" id="PTHR43353:SF3">
    <property type="entry name" value="ALDEHYDE DEHYDROGENASE-RELATED"/>
    <property type="match status" value="1"/>
</dbReference>
<dbReference type="PANTHER" id="PTHR43353">
    <property type="entry name" value="SUCCINATE-SEMIALDEHYDE DEHYDROGENASE, MITOCHONDRIAL"/>
    <property type="match status" value="1"/>
</dbReference>
<evidence type="ECO:0000313" key="4">
    <source>
        <dbReference type="Proteomes" id="UP000265750"/>
    </source>
</evidence>
<dbReference type="EMBL" id="QYRN01000004">
    <property type="protein sequence ID" value="RIY01391.1"/>
    <property type="molecule type" value="Genomic_DNA"/>
</dbReference>
<dbReference type="InterPro" id="IPR016161">
    <property type="entry name" value="Ald_DH/histidinol_DH"/>
</dbReference>
<protein>
    <submittedName>
        <fullName evidence="3">Aldehyde dehydrogenase (NADP(+))</fullName>
    </submittedName>
</protein>
<dbReference type="OrthoDB" id="9770537at2"/>
<dbReference type="CDD" id="cd07129">
    <property type="entry name" value="ALDH_KGSADH"/>
    <property type="match status" value="1"/>
</dbReference>
<dbReference type="AlphaFoldDB" id="A0A3A1WTY7"/>
<dbReference type="SUPFAM" id="SSF53720">
    <property type="entry name" value="ALDH-like"/>
    <property type="match status" value="1"/>
</dbReference>
<dbReference type="Pfam" id="PF00171">
    <property type="entry name" value="Aldedh"/>
    <property type="match status" value="1"/>
</dbReference>
<proteinExistence type="predicted"/>
<sequence length="523" mass="54547">MTLNGRLLIGGAERRGTDGEIRGLDAASGEPQEPGFGGATLADLDEACRLAAEAFPRYRETRPAERAAFLEAIARNILELGDELVARCVLESGLPRARVEGERNRTVGQLRLFADVVREGSFLDLRIDPAMPERKPLSRVELRLRNISVGPVAVFGASNFPLAFSVAGGDTASALAAGSPVVVKAHSAHPGTSELVGRAVATAVRECGLPRGTFSLLFASRRSVGEALVADPRIKAVGFTGSRAGGTALMRIAAQRPEPIPVYAEMSSINPVILFPAALAERGAEIGRSFVASLTMGAGQFCTNPGLVLAVEGEGLDAFLAAATDALTAAPAATMLTPGIHASYCEGVAKLAVHDRVETLGEGRAGERLQGRAALFATSASDFLAHRELQEEVFGASSLVVRCRDAAELSRVVAALEGQLTIALHLGEGDVEAARTLLPELEVKAGRILVNGFGTGVEVGHAMVHGGPYPATSDARTTSVGSLAVARFLRPVCYQDLPAALVPETLRDGNPLGLPVRTDGHLG</sequence>